<gene>
    <name evidence="2" type="ORF">GLOTRDRAFT_131020</name>
</gene>
<dbReference type="InterPro" id="IPR036404">
    <property type="entry name" value="Jacalin-like_lectin_dom_sf"/>
</dbReference>
<dbReference type="Proteomes" id="UP000030669">
    <property type="component" value="Unassembled WGS sequence"/>
</dbReference>
<evidence type="ECO:0000259" key="1">
    <source>
        <dbReference type="Pfam" id="PF01419"/>
    </source>
</evidence>
<dbReference type="RefSeq" id="XP_007867984.1">
    <property type="nucleotide sequence ID" value="XM_007869793.1"/>
</dbReference>
<feature type="domain" description="Jacalin-type lectin" evidence="1">
    <location>
        <begin position="31"/>
        <end position="143"/>
    </location>
</feature>
<reference evidence="2 3" key="1">
    <citation type="journal article" date="2012" name="Science">
        <title>The Paleozoic origin of enzymatic lignin decomposition reconstructed from 31 fungal genomes.</title>
        <authorList>
            <person name="Floudas D."/>
            <person name="Binder M."/>
            <person name="Riley R."/>
            <person name="Barry K."/>
            <person name="Blanchette R.A."/>
            <person name="Henrissat B."/>
            <person name="Martinez A.T."/>
            <person name="Otillar R."/>
            <person name="Spatafora J.W."/>
            <person name="Yadav J.S."/>
            <person name="Aerts A."/>
            <person name="Benoit I."/>
            <person name="Boyd A."/>
            <person name="Carlson A."/>
            <person name="Copeland A."/>
            <person name="Coutinho P.M."/>
            <person name="de Vries R.P."/>
            <person name="Ferreira P."/>
            <person name="Findley K."/>
            <person name="Foster B."/>
            <person name="Gaskell J."/>
            <person name="Glotzer D."/>
            <person name="Gorecki P."/>
            <person name="Heitman J."/>
            <person name="Hesse C."/>
            <person name="Hori C."/>
            <person name="Igarashi K."/>
            <person name="Jurgens J.A."/>
            <person name="Kallen N."/>
            <person name="Kersten P."/>
            <person name="Kohler A."/>
            <person name="Kuees U."/>
            <person name="Kumar T.K.A."/>
            <person name="Kuo A."/>
            <person name="LaButti K."/>
            <person name="Larrondo L.F."/>
            <person name="Lindquist E."/>
            <person name="Ling A."/>
            <person name="Lombard V."/>
            <person name="Lucas S."/>
            <person name="Lundell T."/>
            <person name="Martin R."/>
            <person name="McLaughlin D.J."/>
            <person name="Morgenstern I."/>
            <person name="Morin E."/>
            <person name="Murat C."/>
            <person name="Nagy L.G."/>
            <person name="Nolan M."/>
            <person name="Ohm R.A."/>
            <person name="Patyshakuliyeva A."/>
            <person name="Rokas A."/>
            <person name="Ruiz-Duenas F.J."/>
            <person name="Sabat G."/>
            <person name="Salamov A."/>
            <person name="Samejima M."/>
            <person name="Schmutz J."/>
            <person name="Slot J.C."/>
            <person name="St John F."/>
            <person name="Stenlid J."/>
            <person name="Sun H."/>
            <person name="Sun S."/>
            <person name="Syed K."/>
            <person name="Tsang A."/>
            <person name="Wiebenga A."/>
            <person name="Young D."/>
            <person name="Pisabarro A."/>
            <person name="Eastwood D.C."/>
            <person name="Martin F."/>
            <person name="Cullen D."/>
            <person name="Grigoriev I.V."/>
            <person name="Hibbett D.S."/>
        </authorList>
    </citation>
    <scope>NUCLEOTIDE SEQUENCE [LARGE SCALE GENOMIC DNA]</scope>
    <source>
        <strain evidence="2 3">ATCC 11539</strain>
    </source>
</reference>
<dbReference type="AlphaFoldDB" id="S7RHC3"/>
<dbReference type="HOGENOM" id="CLU_1540226_0_0_1"/>
<protein>
    <submittedName>
        <fullName evidence="2">Lectin</fullName>
    </submittedName>
</protein>
<accession>S7RHC3</accession>
<dbReference type="Gene3D" id="2.100.10.30">
    <property type="entry name" value="Jacalin-like lectin domain"/>
    <property type="match status" value="1"/>
</dbReference>
<dbReference type="OMA" id="IGHGSQF"/>
<organism evidence="2 3">
    <name type="scientific">Gloeophyllum trabeum (strain ATCC 11539 / FP-39264 / Madison 617)</name>
    <name type="common">Brown rot fungus</name>
    <dbReference type="NCBI Taxonomy" id="670483"/>
    <lineage>
        <taxon>Eukaryota</taxon>
        <taxon>Fungi</taxon>
        <taxon>Dikarya</taxon>
        <taxon>Basidiomycota</taxon>
        <taxon>Agaricomycotina</taxon>
        <taxon>Agaricomycetes</taxon>
        <taxon>Gloeophyllales</taxon>
        <taxon>Gloeophyllaceae</taxon>
        <taxon>Gloeophyllum</taxon>
    </lineage>
</organism>
<evidence type="ECO:0000313" key="2">
    <source>
        <dbReference type="EMBL" id="EPQ53680.1"/>
    </source>
</evidence>
<dbReference type="OrthoDB" id="3353688at2759"/>
<dbReference type="GeneID" id="19302207"/>
<dbReference type="eggNOG" id="ENOG502R19I">
    <property type="taxonomic scope" value="Eukaryota"/>
</dbReference>
<keyword evidence="3" id="KW-1185">Reference proteome</keyword>
<dbReference type="KEGG" id="gtr:GLOTRDRAFT_131020"/>
<evidence type="ECO:0000313" key="3">
    <source>
        <dbReference type="Proteomes" id="UP000030669"/>
    </source>
</evidence>
<dbReference type="Pfam" id="PF01419">
    <property type="entry name" value="Jacalin"/>
    <property type="match status" value="1"/>
</dbReference>
<dbReference type="SUPFAM" id="SSF51101">
    <property type="entry name" value="Mannose-binding lectins"/>
    <property type="match status" value="1"/>
</dbReference>
<name>S7RHC3_GLOTA</name>
<dbReference type="EMBL" id="KB469305">
    <property type="protein sequence ID" value="EPQ53680.1"/>
    <property type="molecule type" value="Genomic_DNA"/>
</dbReference>
<sequence length="174" mass="18322">MSNPTTAVVQTQLVGGTDGDIFHDGSALGGWPAMQKIDMAHPIRQIDIFSGWIVDGVTVTYQLQGGSTAKGAHGTSSTRSTVKLSDKETLLAVVGRAGNHSYYKRSVVHQLTFVILDTSNGKVRQEGPFGNEDASNQGEVFHVSGPIALAGYAKNGTDPLGLSGLSFIKASTFE</sequence>
<dbReference type="InterPro" id="IPR001229">
    <property type="entry name" value="Jacalin-like_lectin_dom"/>
</dbReference>
<proteinExistence type="predicted"/>